<reference evidence="2 3" key="1">
    <citation type="submission" date="2019-03" db="EMBL/GenBank/DDBJ databases">
        <title>Sequencing 25 genomes of Wallemia mellicola.</title>
        <authorList>
            <person name="Gostincar C."/>
        </authorList>
    </citation>
    <scope>NUCLEOTIDE SEQUENCE [LARGE SCALE GENOMIC DNA]</scope>
    <source>
        <strain evidence="2 3">EXF-8738</strain>
    </source>
</reference>
<feature type="region of interest" description="Disordered" evidence="1">
    <location>
        <begin position="95"/>
        <end position="117"/>
    </location>
</feature>
<dbReference type="Proteomes" id="UP000305647">
    <property type="component" value="Unassembled WGS sequence"/>
</dbReference>
<proteinExistence type="predicted"/>
<evidence type="ECO:0000313" key="2">
    <source>
        <dbReference type="EMBL" id="TIC31904.1"/>
    </source>
</evidence>
<feature type="region of interest" description="Disordered" evidence="1">
    <location>
        <begin position="171"/>
        <end position="200"/>
    </location>
</feature>
<name>A0A4T0R496_9BASI</name>
<feature type="compositionally biased region" description="Basic and acidic residues" evidence="1">
    <location>
        <begin position="171"/>
        <end position="182"/>
    </location>
</feature>
<dbReference type="AlphaFoldDB" id="A0A4T0R496"/>
<evidence type="ECO:0000256" key="1">
    <source>
        <dbReference type="SAM" id="MobiDB-lite"/>
    </source>
</evidence>
<accession>A0A4T0R496</accession>
<sequence length="286" mass="32979">MAHWETSMTDEVHIEGVCEEIKIPLDIYTDHDLTLRNDTDKVIMETPWSKIQYMRSCHIISASDEPVIPLDKMRNVSVPLCDEIDTEDGLVQEQRQIKSPVEPLPSLPLSERPTDKQFKPQYQERYTETSFERRSQMTIEQSFEISASRKIPRKEHIETLEICIDDAEKTKNRNKASNESKQVRQPVLPVKSVSKQSTKKRKTPTFWTTFNKLPKIEAIKTDKQPNTSKNSLINPIDNAIVTPEKKDRMFEPTNLNSHKEHVDQIGGSNNAWKTAIFSNKYSAGIQ</sequence>
<protein>
    <submittedName>
        <fullName evidence="2">Uncharacterized protein</fullName>
    </submittedName>
</protein>
<dbReference type="EMBL" id="SPRO01000010">
    <property type="protein sequence ID" value="TIC31904.1"/>
    <property type="molecule type" value="Genomic_DNA"/>
</dbReference>
<evidence type="ECO:0000313" key="3">
    <source>
        <dbReference type="Proteomes" id="UP000305647"/>
    </source>
</evidence>
<gene>
    <name evidence="2" type="ORF">E3Q10_01396</name>
</gene>
<comment type="caution">
    <text evidence="2">The sequence shown here is derived from an EMBL/GenBank/DDBJ whole genome shotgun (WGS) entry which is preliminary data.</text>
</comment>
<organism evidence="2 3">
    <name type="scientific">Wallemia mellicola</name>
    <dbReference type="NCBI Taxonomy" id="1708541"/>
    <lineage>
        <taxon>Eukaryota</taxon>
        <taxon>Fungi</taxon>
        <taxon>Dikarya</taxon>
        <taxon>Basidiomycota</taxon>
        <taxon>Wallemiomycotina</taxon>
        <taxon>Wallemiomycetes</taxon>
        <taxon>Wallemiales</taxon>
        <taxon>Wallemiaceae</taxon>
        <taxon>Wallemia</taxon>
    </lineage>
</organism>